<dbReference type="Proteomes" id="UP000193900">
    <property type="component" value="Unassembled WGS sequence"/>
</dbReference>
<organism evidence="3 4">
    <name type="scientific">Roseisalinus antarcticus</name>
    <dbReference type="NCBI Taxonomy" id="254357"/>
    <lineage>
        <taxon>Bacteria</taxon>
        <taxon>Pseudomonadati</taxon>
        <taxon>Pseudomonadota</taxon>
        <taxon>Alphaproteobacteria</taxon>
        <taxon>Rhodobacterales</taxon>
        <taxon>Roseobacteraceae</taxon>
        <taxon>Roseisalinus</taxon>
    </lineage>
</organism>
<dbReference type="SUPFAM" id="SSF55961">
    <property type="entry name" value="Bet v1-like"/>
    <property type="match status" value="1"/>
</dbReference>
<evidence type="ECO:0000259" key="2">
    <source>
        <dbReference type="Pfam" id="PF08327"/>
    </source>
</evidence>
<reference evidence="3 4" key="1">
    <citation type="submission" date="2017-03" db="EMBL/GenBank/DDBJ databases">
        <authorList>
            <person name="Afonso C.L."/>
            <person name="Miller P.J."/>
            <person name="Scott M.A."/>
            <person name="Spackman E."/>
            <person name="Goraichik I."/>
            <person name="Dimitrov K.M."/>
            <person name="Suarez D.L."/>
            <person name="Swayne D.E."/>
        </authorList>
    </citation>
    <scope>NUCLEOTIDE SEQUENCE [LARGE SCALE GENOMIC DNA]</scope>
    <source>
        <strain evidence="3 4">CECT 7023</strain>
    </source>
</reference>
<dbReference type="Pfam" id="PF08327">
    <property type="entry name" value="AHSA1"/>
    <property type="match status" value="1"/>
</dbReference>
<name>A0A1Y5RM39_9RHOB</name>
<protein>
    <recommendedName>
        <fullName evidence="2">Activator of Hsp90 ATPase homologue 1/2-like C-terminal domain-containing protein</fullName>
    </recommendedName>
</protein>
<sequence length="153" mass="16660">MEHITKTVDVPLTPAAAFRIFTRDIAAWWPVDTHSIAAGRGGLPSDLTVEPHVGGQIYETGENGTRATWARITRWEDGRALGLDWHVGRDEAEATRVLVLFTPVETGTRVDLTHAGFGAMAERAAAMRDNYDTGWDHVLGRCYAGRCGVVATA</sequence>
<dbReference type="Gene3D" id="3.30.530.20">
    <property type="match status" value="1"/>
</dbReference>
<gene>
    <name evidence="3" type="ORF">ROA7023_00475</name>
</gene>
<evidence type="ECO:0000313" key="4">
    <source>
        <dbReference type="Proteomes" id="UP000193900"/>
    </source>
</evidence>
<dbReference type="AlphaFoldDB" id="A0A1Y5RM39"/>
<dbReference type="RefSeq" id="WP_085877376.1">
    <property type="nucleotide sequence ID" value="NZ_FWFZ01000001.1"/>
</dbReference>
<comment type="similarity">
    <text evidence="1">Belongs to the AHA1 family.</text>
</comment>
<keyword evidence="4" id="KW-1185">Reference proteome</keyword>
<proteinExistence type="inferred from homology"/>
<evidence type="ECO:0000256" key="1">
    <source>
        <dbReference type="ARBA" id="ARBA00006817"/>
    </source>
</evidence>
<dbReference type="InterPro" id="IPR013538">
    <property type="entry name" value="ASHA1/2-like_C"/>
</dbReference>
<dbReference type="InterPro" id="IPR023393">
    <property type="entry name" value="START-like_dom_sf"/>
</dbReference>
<evidence type="ECO:0000313" key="3">
    <source>
        <dbReference type="EMBL" id="SLN19665.1"/>
    </source>
</evidence>
<dbReference type="OrthoDB" id="793407at2"/>
<dbReference type="EMBL" id="FWFZ01000001">
    <property type="protein sequence ID" value="SLN19665.1"/>
    <property type="molecule type" value="Genomic_DNA"/>
</dbReference>
<accession>A0A1Y5RM39</accession>
<feature type="domain" description="Activator of Hsp90 ATPase homologue 1/2-like C-terminal" evidence="2">
    <location>
        <begin position="13"/>
        <end position="139"/>
    </location>
</feature>